<proteinExistence type="predicted"/>
<dbReference type="GO" id="GO:0005975">
    <property type="term" value="P:carbohydrate metabolic process"/>
    <property type="evidence" value="ECO:0007669"/>
    <property type="project" value="InterPro"/>
</dbReference>
<organism evidence="1">
    <name type="scientific">Polaromonas hydrogenivorans</name>
    <dbReference type="NCBI Taxonomy" id="335476"/>
    <lineage>
        <taxon>Bacteria</taxon>
        <taxon>Pseudomonadati</taxon>
        <taxon>Pseudomonadota</taxon>
        <taxon>Betaproteobacteria</taxon>
        <taxon>Burkholderiales</taxon>
        <taxon>Comamonadaceae</taxon>
        <taxon>Polaromonas</taxon>
    </lineage>
</organism>
<dbReference type="InterPro" id="IPR029062">
    <property type="entry name" value="Class_I_gatase-like"/>
</dbReference>
<evidence type="ECO:0008006" key="2">
    <source>
        <dbReference type="Google" id="ProtNLM"/>
    </source>
</evidence>
<sequence length="619" mass="68698">MKKVLAVTRITIIAAALLIGFFAWGQWKSPPQLAPASIALLLPDDLPENSHFIRMWLDGAHEEGVRLQPIKVSDWVRATLLRGVKWEGVILPDTFHRRVDDSVVRLLRSYVADGGHLMLVYDGGLLTANGFYPPGKSRFSDLAGVDYGMYEELGQGLAKRSQFGLAQASVMEQLHIPPGRFASKEMTFPVRAGPADDAHADFSALIYDYSKLPQSFATLVTRGKPSQPLMSNEDGGALASRHRFGKGETLFVNFPLTYLKQRTDGIFLHSFLHYFAGDMLYQPRLAGTPDGKGGIVLNWHVDAKPALPSLKLLKDAGIFNEGPFSFHFTAGPDVNLPGDGGGLNVPNDPEVRGLIKGLMAQGHAVGNHGGWIHNYFGNNINAGNQADYEQYLTLNHQTMTEIAGAPPREYSAPVGNQPQWVTRWLESRGFVGYYQTGNVGMGPTHAWLDTERMSTMWAFPVLTMGPVATAEDAFFQHVPAANYENWLNEVGKFVEREQVLRLVYFHPPGAVLYLNAVNRFVNTIKACREAKRCNWITMTQAADFLARREQVQWQLDSRPGGLLLKAQAEDLAHMAWWIPKHRFARPVVTEGTATIDEHGEDWRITATAGKQLSVTLKNL</sequence>
<dbReference type="CDD" id="cd10926">
    <property type="entry name" value="CE4_u2"/>
    <property type="match status" value="1"/>
</dbReference>
<dbReference type="InterPro" id="IPR011330">
    <property type="entry name" value="Glyco_hydro/deAcase_b/a-brl"/>
</dbReference>
<dbReference type="RefSeq" id="WP_349280634.1">
    <property type="nucleotide sequence ID" value="NZ_CBCSCU010000017.1"/>
</dbReference>
<reference evidence="1" key="1">
    <citation type="submission" date="2024-05" db="EMBL/GenBank/DDBJ databases">
        <authorList>
            <person name="Bunk B."/>
            <person name="Swiderski J."/>
            <person name="Sproer C."/>
            <person name="Thiel V."/>
        </authorList>
    </citation>
    <scope>NUCLEOTIDE SEQUENCE</scope>
    <source>
        <strain evidence="1">DSM 17735</strain>
    </source>
</reference>
<protein>
    <recommendedName>
        <fullName evidence="2">NodB homology domain-containing protein</fullName>
    </recommendedName>
</protein>
<dbReference type="SUPFAM" id="SSF88713">
    <property type="entry name" value="Glycoside hydrolase/deacetylase"/>
    <property type="match status" value="1"/>
</dbReference>
<dbReference type="SUPFAM" id="SSF52317">
    <property type="entry name" value="Class I glutamine amidotransferase-like"/>
    <property type="match status" value="1"/>
</dbReference>
<gene>
    <name evidence="1" type="ORF">ABLV49_05450</name>
</gene>
<name>A0AAU7LUH8_9BURK</name>
<dbReference type="EMBL" id="CP157675">
    <property type="protein sequence ID" value="XBP71251.1"/>
    <property type="molecule type" value="Genomic_DNA"/>
</dbReference>
<dbReference type="AlphaFoldDB" id="A0AAU7LUH8"/>
<dbReference type="Gene3D" id="3.40.50.880">
    <property type="match status" value="1"/>
</dbReference>
<dbReference type="Gene3D" id="3.20.20.370">
    <property type="entry name" value="Glycoside hydrolase/deacetylase"/>
    <property type="match status" value="1"/>
</dbReference>
<evidence type="ECO:0000313" key="1">
    <source>
        <dbReference type="EMBL" id="XBP71251.1"/>
    </source>
</evidence>
<accession>A0AAU7LUH8</accession>